<protein>
    <recommendedName>
        <fullName evidence="5">Trypsin-like peptidase domain-containing protein</fullName>
    </recommendedName>
</protein>
<sequence length="267" mass="27555">MRSTPWLSLLVIAFLGACRSSPPPAAQSDAGLTSAPGRLSAAATSPSLPQGSVVRPTFDTAEGRISAGTAFFVSIPGQAGPLGLTAHHLFGTAGGFEREMSATELGQLVRAVYLSEIDPGDEEPLRAGPMVELPSAGHAREAGDWSTDVAAFRAPASLSARALRLAPRNAAPGEDVWLVAEVLGGKSAGQRLHRARVVHSRPTLLAYQFEDTTLELRATSGAPVVNAGGEVVGLHVSGGPEGDILWGNAHPVESVRAHLTRGLSAAK</sequence>
<organism evidence="3 4">
    <name type="scientific">Sorangium cellulosum</name>
    <name type="common">Polyangium cellulosum</name>
    <dbReference type="NCBI Taxonomy" id="56"/>
    <lineage>
        <taxon>Bacteria</taxon>
        <taxon>Pseudomonadati</taxon>
        <taxon>Myxococcota</taxon>
        <taxon>Polyangia</taxon>
        <taxon>Polyangiales</taxon>
        <taxon>Polyangiaceae</taxon>
        <taxon>Sorangium</taxon>
    </lineage>
</organism>
<evidence type="ECO:0008006" key="5">
    <source>
        <dbReference type="Google" id="ProtNLM"/>
    </source>
</evidence>
<proteinExistence type="predicted"/>
<dbReference type="EMBL" id="CP012672">
    <property type="protein sequence ID" value="AUX36063.1"/>
    <property type="molecule type" value="Genomic_DNA"/>
</dbReference>
<evidence type="ECO:0000256" key="2">
    <source>
        <dbReference type="SAM" id="SignalP"/>
    </source>
</evidence>
<feature type="region of interest" description="Disordered" evidence="1">
    <location>
        <begin position="25"/>
        <end position="53"/>
    </location>
</feature>
<evidence type="ECO:0000313" key="3">
    <source>
        <dbReference type="EMBL" id="AUX36063.1"/>
    </source>
</evidence>
<dbReference type="Pfam" id="PF13365">
    <property type="entry name" value="Trypsin_2"/>
    <property type="match status" value="1"/>
</dbReference>
<dbReference type="Proteomes" id="UP000295497">
    <property type="component" value="Chromosome"/>
</dbReference>
<gene>
    <name evidence="3" type="ORF">SOCE836_082690</name>
</gene>
<reference evidence="3 4" key="1">
    <citation type="submission" date="2015-09" db="EMBL/GenBank/DDBJ databases">
        <title>Sorangium comparison.</title>
        <authorList>
            <person name="Zaburannyi N."/>
            <person name="Bunk B."/>
            <person name="Overmann J."/>
            <person name="Mueller R."/>
        </authorList>
    </citation>
    <scope>NUCLEOTIDE SEQUENCE [LARGE SCALE GENOMIC DNA]</scope>
    <source>
        <strain evidence="3 4">So ce836</strain>
    </source>
</reference>
<feature type="signal peptide" evidence="2">
    <location>
        <begin position="1"/>
        <end position="25"/>
    </location>
</feature>
<dbReference type="RefSeq" id="WP_129578962.1">
    <property type="nucleotide sequence ID" value="NZ_CP012672.1"/>
</dbReference>
<keyword evidence="2" id="KW-0732">Signal</keyword>
<dbReference type="AlphaFoldDB" id="A0A4P2R258"/>
<name>A0A4P2R258_SORCE</name>
<accession>A0A4P2R258</accession>
<dbReference type="PROSITE" id="PS51257">
    <property type="entry name" value="PROKAR_LIPOPROTEIN"/>
    <property type="match status" value="1"/>
</dbReference>
<evidence type="ECO:0000313" key="4">
    <source>
        <dbReference type="Proteomes" id="UP000295497"/>
    </source>
</evidence>
<dbReference type="InterPro" id="IPR009003">
    <property type="entry name" value="Peptidase_S1_PA"/>
</dbReference>
<evidence type="ECO:0000256" key="1">
    <source>
        <dbReference type="SAM" id="MobiDB-lite"/>
    </source>
</evidence>
<feature type="chain" id="PRO_5020254651" description="Trypsin-like peptidase domain-containing protein" evidence="2">
    <location>
        <begin position="26"/>
        <end position="267"/>
    </location>
</feature>
<dbReference type="SUPFAM" id="SSF50494">
    <property type="entry name" value="Trypsin-like serine proteases"/>
    <property type="match status" value="1"/>
</dbReference>